<evidence type="ECO:0000313" key="9">
    <source>
        <dbReference type="EMBL" id="PWN56551.1"/>
    </source>
</evidence>
<dbReference type="PANTHER" id="PTHR38038:SF1">
    <property type="entry name" value="PENICILLIN-BINDING PROTEIN ACTIVATOR LPOA"/>
    <property type="match status" value="1"/>
</dbReference>
<feature type="signal peptide" evidence="8">
    <location>
        <begin position="1"/>
        <end position="31"/>
    </location>
</feature>
<feature type="chain" id="PRO_5017026075" description="Penicillin-binding protein activator" evidence="8">
    <location>
        <begin position="32"/>
        <end position="612"/>
    </location>
</feature>
<name>A0A363UMA5_9GAMM</name>
<dbReference type="AlphaFoldDB" id="A0A363UMA5"/>
<dbReference type="Pfam" id="PF04348">
    <property type="entry name" value="LppC"/>
    <property type="match status" value="1"/>
</dbReference>
<dbReference type="Gene3D" id="3.40.50.2300">
    <property type="match status" value="2"/>
</dbReference>
<protein>
    <recommendedName>
        <fullName evidence="11">Penicillin-binding protein activator</fullName>
    </recommendedName>
</protein>
<dbReference type="InterPro" id="IPR028082">
    <property type="entry name" value="Peripla_BP_I"/>
</dbReference>
<keyword evidence="2" id="KW-0133">Cell shape</keyword>
<dbReference type="GO" id="GO:0031241">
    <property type="term" value="C:periplasmic side of cell outer membrane"/>
    <property type="evidence" value="ECO:0007669"/>
    <property type="project" value="TreeGrafter"/>
</dbReference>
<dbReference type="GO" id="GO:0030234">
    <property type="term" value="F:enzyme regulator activity"/>
    <property type="evidence" value="ECO:0007669"/>
    <property type="project" value="TreeGrafter"/>
</dbReference>
<evidence type="ECO:0000256" key="2">
    <source>
        <dbReference type="ARBA" id="ARBA00022960"/>
    </source>
</evidence>
<comment type="caution">
    <text evidence="9">The sequence shown here is derived from an EMBL/GenBank/DDBJ whole genome shotgun (WGS) entry which is preliminary data.</text>
</comment>
<gene>
    <name evidence="9" type="ORF">DEH80_06900</name>
</gene>
<dbReference type="RefSeq" id="WP_109719745.1">
    <property type="nucleotide sequence ID" value="NZ_QEQK01000005.1"/>
</dbReference>
<evidence type="ECO:0000256" key="7">
    <source>
        <dbReference type="ARBA" id="ARBA00023288"/>
    </source>
</evidence>
<keyword evidence="3" id="KW-0573">Peptidoglycan synthesis</keyword>
<organism evidence="9 10">
    <name type="scientific">Abyssibacter profundi</name>
    <dbReference type="NCBI Taxonomy" id="2182787"/>
    <lineage>
        <taxon>Bacteria</taxon>
        <taxon>Pseudomonadati</taxon>
        <taxon>Pseudomonadota</taxon>
        <taxon>Gammaproteobacteria</taxon>
        <taxon>Chromatiales</taxon>
        <taxon>Oceanococcaceae</taxon>
        <taxon>Abyssibacter</taxon>
    </lineage>
</organism>
<proteinExistence type="predicted"/>
<evidence type="ECO:0000256" key="8">
    <source>
        <dbReference type="SAM" id="SignalP"/>
    </source>
</evidence>
<evidence type="ECO:0000313" key="10">
    <source>
        <dbReference type="Proteomes" id="UP000251800"/>
    </source>
</evidence>
<dbReference type="InterPro" id="IPR011990">
    <property type="entry name" value="TPR-like_helical_dom_sf"/>
</dbReference>
<sequence length="612" mass="66285">MNQRAPYPIVPAALACGLLAACSSMPTPAPAPSAPAPLAVEERSPLEQADALMQQASGAGPADSSRLRLQAAALYVELGETQAAVRALRGVQPEQLPAEQRVLPAILRAELALAQGHPLPALNILPAPSADFSNAQNARIQAAYAEGLFQIGDLPYAVEALVLREAFLPNAEAIQENQQQLWTRLLDAPLAPSMFERAEALDATTRGWLELARLARSVWVDDAARQTAAAGWREQYFGHPGAEGFLADAIGQAAQAVTPPTRVALLLPQTGPYAAPGQAVRDGFMAAWMQAGGVGEIQVYDTGQGELFGTVQAALAQSPDIIVGPLRRELVDELSRMPTDGVPVLALNQASQQAMSGTRMYQFALSPEEEARQIADRAYDMGLHRVIALVPESDWGARSMLAMAERLQARGGRVLASRTYDPTARDFSGPIRDVLQLDASRDRHREVTRALGTRPHFQPRRRNDVDFVFLAAPASTARQIKPQLRFHFASDLPVIATSRVFDGAADARRDADLEDILYPEMPWVLDETGPIAQVREDVSRLWPATHARFPRLYAFGFDAYRLLPVLANDGIASGPLIESATGELYVRPDGTVGHRMRWARFDGGVPTPAEQP</sequence>
<dbReference type="PROSITE" id="PS51257">
    <property type="entry name" value="PROKAR_LIPOPROTEIN"/>
    <property type="match status" value="1"/>
</dbReference>
<evidence type="ECO:0000256" key="1">
    <source>
        <dbReference type="ARBA" id="ARBA00022729"/>
    </source>
</evidence>
<dbReference type="OrthoDB" id="6708821at2"/>
<keyword evidence="6" id="KW-0998">Cell outer membrane</keyword>
<dbReference type="Gene3D" id="1.25.40.10">
    <property type="entry name" value="Tetratricopeptide repeat domain"/>
    <property type="match status" value="1"/>
</dbReference>
<dbReference type="GO" id="GO:0009252">
    <property type="term" value="P:peptidoglycan biosynthetic process"/>
    <property type="evidence" value="ECO:0007669"/>
    <property type="project" value="UniProtKB-KW"/>
</dbReference>
<dbReference type="EMBL" id="QEQK01000005">
    <property type="protein sequence ID" value="PWN56551.1"/>
    <property type="molecule type" value="Genomic_DNA"/>
</dbReference>
<keyword evidence="4" id="KW-0472">Membrane</keyword>
<dbReference type="PANTHER" id="PTHR38038">
    <property type="entry name" value="PENICILLIN-BINDING PROTEIN ACTIVATOR LPOA"/>
    <property type="match status" value="1"/>
</dbReference>
<evidence type="ECO:0008006" key="11">
    <source>
        <dbReference type="Google" id="ProtNLM"/>
    </source>
</evidence>
<evidence type="ECO:0000256" key="3">
    <source>
        <dbReference type="ARBA" id="ARBA00022984"/>
    </source>
</evidence>
<keyword evidence="5" id="KW-0564">Palmitate</keyword>
<reference evidence="9 10" key="1">
    <citation type="submission" date="2018-05" db="EMBL/GenBank/DDBJ databases">
        <title>Abyssibacter profundi OUC007T gen. nov., sp. nov, a marine bacterium isolated from seawater of the Mariana Trench.</title>
        <authorList>
            <person name="Zhou S."/>
        </authorList>
    </citation>
    <scope>NUCLEOTIDE SEQUENCE [LARGE SCALE GENOMIC DNA]</scope>
    <source>
        <strain evidence="9 10">OUC007</strain>
    </source>
</reference>
<dbReference type="Proteomes" id="UP000251800">
    <property type="component" value="Unassembled WGS sequence"/>
</dbReference>
<dbReference type="Gene3D" id="1.25.40.650">
    <property type="match status" value="1"/>
</dbReference>
<keyword evidence="1 8" id="KW-0732">Signal</keyword>
<keyword evidence="10" id="KW-1185">Reference proteome</keyword>
<dbReference type="CDD" id="cd06339">
    <property type="entry name" value="PBP1_YraM_LppC_lipoprotein-like"/>
    <property type="match status" value="1"/>
</dbReference>
<dbReference type="InterPro" id="IPR007443">
    <property type="entry name" value="LpoA"/>
</dbReference>
<dbReference type="GO" id="GO:0008360">
    <property type="term" value="P:regulation of cell shape"/>
    <property type="evidence" value="ECO:0007669"/>
    <property type="project" value="UniProtKB-KW"/>
</dbReference>
<evidence type="ECO:0000256" key="6">
    <source>
        <dbReference type="ARBA" id="ARBA00023237"/>
    </source>
</evidence>
<accession>A0A363UMA5</accession>
<evidence type="ECO:0000256" key="5">
    <source>
        <dbReference type="ARBA" id="ARBA00023139"/>
    </source>
</evidence>
<keyword evidence="7" id="KW-0449">Lipoprotein</keyword>
<evidence type="ECO:0000256" key="4">
    <source>
        <dbReference type="ARBA" id="ARBA00023136"/>
    </source>
</evidence>
<dbReference type="SUPFAM" id="SSF53822">
    <property type="entry name" value="Periplasmic binding protein-like I"/>
    <property type="match status" value="1"/>
</dbReference>